<dbReference type="AlphaFoldDB" id="A0A0D0CBC0"/>
<evidence type="ECO:0000313" key="3">
    <source>
        <dbReference type="Proteomes" id="UP000053593"/>
    </source>
</evidence>
<feature type="compositionally biased region" description="Low complexity" evidence="1">
    <location>
        <begin position="16"/>
        <end position="33"/>
    </location>
</feature>
<reference evidence="2 3" key="1">
    <citation type="submission" date="2014-04" db="EMBL/GenBank/DDBJ databases">
        <title>Evolutionary Origins and Diversification of the Mycorrhizal Mutualists.</title>
        <authorList>
            <consortium name="DOE Joint Genome Institute"/>
            <consortium name="Mycorrhizal Genomics Consortium"/>
            <person name="Kohler A."/>
            <person name="Kuo A."/>
            <person name="Nagy L.G."/>
            <person name="Floudas D."/>
            <person name="Copeland A."/>
            <person name="Barry K.W."/>
            <person name="Cichocki N."/>
            <person name="Veneault-Fourrey C."/>
            <person name="LaButti K."/>
            <person name="Lindquist E.A."/>
            <person name="Lipzen A."/>
            <person name="Lundell T."/>
            <person name="Morin E."/>
            <person name="Murat C."/>
            <person name="Riley R."/>
            <person name="Ohm R."/>
            <person name="Sun H."/>
            <person name="Tunlid A."/>
            <person name="Henrissat B."/>
            <person name="Grigoriev I.V."/>
            <person name="Hibbett D.S."/>
            <person name="Martin F."/>
        </authorList>
    </citation>
    <scope>NUCLEOTIDE SEQUENCE [LARGE SCALE GENOMIC DNA]</scope>
    <source>
        <strain evidence="2 3">FD-317 M1</strain>
    </source>
</reference>
<protein>
    <submittedName>
        <fullName evidence="2">Unplaced genomic scaffold GYMLUscaffold_59, whole genome shotgun sequence</fullName>
    </submittedName>
</protein>
<evidence type="ECO:0000256" key="1">
    <source>
        <dbReference type="SAM" id="MobiDB-lite"/>
    </source>
</evidence>
<dbReference type="EMBL" id="KN834807">
    <property type="protein sequence ID" value="KIK55337.1"/>
    <property type="molecule type" value="Genomic_DNA"/>
</dbReference>
<name>A0A0D0CBC0_9AGAR</name>
<dbReference type="HOGENOM" id="CLU_1142698_0_0_1"/>
<keyword evidence="3" id="KW-1185">Reference proteome</keyword>
<dbReference type="OrthoDB" id="2991415at2759"/>
<evidence type="ECO:0000313" key="2">
    <source>
        <dbReference type="EMBL" id="KIK55337.1"/>
    </source>
</evidence>
<gene>
    <name evidence="2" type="ORF">GYMLUDRAFT_248756</name>
</gene>
<accession>A0A0D0CBC0</accession>
<dbReference type="Proteomes" id="UP000053593">
    <property type="component" value="Unassembled WGS sequence"/>
</dbReference>
<feature type="region of interest" description="Disordered" evidence="1">
    <location>
        <begin position="16"/>
        <end position="42"/>
    </location>
</feature>
<organism evidence="2 3">
    <name type="scientific">Collybiopsis luxurians FD-317 M1</name>
    <dbReference type="NCBI Taxonomy" id="944289"/>
    <lineage>
        <taxon>Eukaryota</taxon>
        <taxon>Fungi</taxon>
        <taxon>Dikarya</taxon>
        <taxon>Basidiomycota</taxon>
        <taxon>Agaricomycotina</taxon>
        <taxon>Agaricomycetes</taxon>
        <taxon>Agaricomycetidae</taxon>
        <taxon>Agaricales</taxon>
        <taxon>Marasmiineae</taxon>
        <taxon>Omphalotaceae</taxon>
        <taxon>Collybiopsis</taxon>
        <taxon>Collybiopsis luxurians</taxon>
    </lineage>
</organism>
<sequence length="243" mass="26640">MGNFLRKQFALPILGSFSDLSSSTSPSSASGRSCPPTSTLETPLGDLASLDVTSCETVSLAPPKKKQKKAAGGPPEERNHFLELSLLGFPPSLTLWNAATEQLSSFHCQTGQSQLEYAVPHPSDLTRYKNKDWQALLEAAAGLKNADEGYWRGTMLAELCSVVKASQMSLDESKLSAIQPQWAGQVVALDCNGTLDSRLVSEVLWELYEINFHFDLLSLDCRLIPEPQGDDDWAVTLCDQWFD</sequence>
<proteinExistence type="predicted"/>